<name>A0A5J5AL82_9ASTE</name>
<gene>
    <name evidence="2" type="ORF">F0562_004956</name>
</gene>
<organism evidence="2 3">
    <name type="scientific">Nyssa sinensis</name>
    <dbReference type="NCBI Taxonomy" id="561372"/>
    <lineage>
        <taxon>Eukaryota</taxon>
        <taxon>Viridiplantae</taxon>
        <taxon>Streptophyta</taxon>
        <taxon>Embryophyta</taxon>
        <taxon>Tracheophyta</taxon>
        <taxon>Spermatophyta</taxon>
        <taxon>Magnoliopsida</taxon>
        <taxon>eudicotyledons</taxon>
        <taxon>Gunneridae</taxon>
        <taxon>Pentapetalae</taxon>
        <taxon>asterids</taxon>
        <taxon>Cornales</taxon>
        <taxon>Nyssaceae</taxon>
        <taxon>Nyssa</taxon>
    </lineage>
</organism>
<dbReference type="InterPro" id="IPR043459">
    <property type="entry name" value="NFD6/NOXY2-like"/>
</dbReference>
<dbReference type="OrthoDB" id="1112931at2759"/>
<feature type="compositionally biased region" description="Low complexity" evidence="1">
    <location>
        <begin position="29"/>
        <end position="38"/>
    </location>
</feature>
<sequence>MASNSARRFLQRSTESARTLLSGSRRMKSSPSVASGSSKLGGLAPTQSTPAFSLSRQKHPFFSSRLPVELGCAASLMPLHSITASALLKSMLSSKVGQWSCLSEGFATPL</sequence>
<dbReference type="GO" id="GO:0005739">
    <property type="term" value="C:mitochondrion"/>
    <property type="evidence" value="ECO:0007669"/>
    <property type="project" value="TreeGrafter"/>
</dbReference>
<dbReference type="AlphaFoldDB" id="A0A5J5AL82"/>
<dbReference type="EMBL" id="CM018043">
    <property type="protein sequence ID" value="KAA8530247.1"/>
    <property type="molecule type" value="Genomic_DNA"/>
</dbReference>
<feature type="compositionally biased region" description="Polar residues" evidence="1">
    <location>
        <begin position="1"/>
        <end position="22"/>
    </location>
</feature>
<reference evidence="2 3" key="1">
    <citation type="submission" date="2019-09" db="EMBL/GenBank/DDBJ databases">
        <title>A chromosome-level genome assembly of the Chinese tupelo Nyssa sinensis.</title>
        <authorList>
            <person name="Yang X."/>
            <person name="Kang M."/>
            <person name="Yang Y."/>
            <person name="Xiong H."/>
            <person name="Wang M."/>
            <person name="Zhang Z."/>
            <person name="Wang Z."/>
            <person name="Wu H."/>
            <person name="Ma T."/>
            <person name="Liu J."/>
            <person name="Xi Z."/>
        </authorList>
    </citation>
    <scope>NUCLEOTIDE SEQUENCE [LARGE SCALE GENOMIC DNA]</scope>
    <source>
        <strain evidence="2">J267</strain>
        <tissue evidence="2">Leaf</tissue>
    </source>
</reference>
<dbReference type="PANTHER" id="PTHR33156">
    <property type="entry name" value="OS02G0230000 PROTEIN"/>
    <property type="match status" value="1"/>
</dbReference>
<evidence type="ECO:0000256" key="1">
    <source>
        <dbReference type="SAM" id="MobiDB-lite"/>
    </source>
</evidence>
<dbReference type="PANTHER" id="PTHR33156:SF2">
    <property type="entry name" value="OS01G0738000 PROTEIN"/>
    <property type="match status" value="1"/>
</dbReference>
<feature type="region of interest" description="Disordered" evidence="1">
    <location>
        <begin position="1"/>
        <end position="51"/>
    </location>
</feature>
<keyword evidence="3" id="KW-1185">Reference proteome</keyword>
<accession>A0A5J5AL82</accession>
<protein>
    <recommendedName>
        <fullName evidence="4">Protein NUCLEAR FUSION DEFECTIVE 6, chloroplastic/mitochondrial-like</fullName>
    </recommendedName>
</protein>
<evidence type="ECO:0008006" key="4">
    <source>
        <dbReference type="Google" id="ProtNLM"/>
    </source>
</evidence>
<evidence type="ECO:0000313" key="2">
    <source>
        <dbReference type="EMBL" id="KAA8530247.1"/>
    </source>
</evidence>
<dbReference type="Proteomes" id="UP000325577">
    <property type="component" value="Linkage Group LG2"/>
</dbReference>
<evidence type="ECO:0000313" key="3">
    <source>
        <dbReference type="Proteomes" id="UP000325577"/>
    </source>
</evidence>
<proteinExistence type="predicted"/>